<evidence type="ECO:0000313" key="2">
    <source>
        <dbReference type="Proteomes" id="UP001597380"/>
    </source>
</evidence>
<dbReference type="Pfam" id="PF10722">
    <property type="entry name" value="YbjN"/>
    <property type="match status" value="1"/>
</dbReference>
<dbReference type="Proteomes" id="UP001597380">
    <property type="component" value="Unassembled WGS sequence"/>
</dbReference>
<name>A0ABW4XKA4_9GAMM</name>
<keyword evidence="2" id="KW-1185">Reference proteome</keyword>
<dbReference type="EMBL" id="JBHUHT010000009">
    <property type="protein sequence ID" value="MFD2095402.1"/>
    <property type="molecule type" value="Genomic_DNA"/>
</dbReference>
<dbReference type="RefSeq" id="WP_345338569.1">
    <property type="nucleotide sequence ID" value="NZ_BAABLI010000006.1"/>
</dbReference>
<comment type="caution">
    <text evidence="1">The sequence shown here is derived from an EMBL/GenBank/DDBJ whole genome shotgun (WGS) entry which is preliminary data.</text>
</comment>
<reference evidence="2" key="1">
    <citation type="journal article" date="2019" name="Int. J. Syst. Evol. Microbiol.">
        <title>The Global Catalogue of Microorganisms (GCM) 10K type strain sequencing project: providing services to taxonomists for standard genome sequencing and annotation.</title>
        <authorList>
            <consortium name="The Broad Institute Genomics Platform"/>
            <consortium name="The Broad Institute Genome Sequencing Center for Infectious Disease"/>
            <person name="Wu L."/>
            <person name="Ma J."/>
        </authorList>
    </citation>
    <scope>NUCLEOTIDE SEQUENCE [LARGE SCALE GENOMIC DNA]</scope>
    <source>
        <strain evidence="2">CGMCC 1.10992</strain>
    </source>
</reference>
<proteinExistence type="predicted"/>
<protein>
    <submittedName>
        <fullName evidence="1">YbjN domain-containing protein</fullName>
    </submittedName>
</protein>
<organism evidence="1 2">
    <name type="scientific">Corallincola platygyrae</name>
    <dbReference type="NCBI Taxonomy" id="1193278"/>
    <lineage>
        <taxon>Bacteria</taxon>
        <taxon>Pseudomonadati</taxon>
        <taxon>Pseudomonadota</taxon>
        <taxon>Gammaproteobacteria</taxon>
        <taxon>Alteromonadales</taxon>
        <taxon>Psychromonadaceae</taxon>
        <taxon>Corallincola</taxon>
    </lineage>
</organism>
<evidence type="ECO:0000313" key="1">
    <source>
        <dbReference type="EMBL" id="MFD2095402.1"/>
    </source>
</evidence>
<dbReference type="InterPro" id="IPR019660">
    <property type="entry name" value="Put_sensory_transdc_reg_YbjN"/>
</dbReference>
<gene>
    <name evidence="1" type="ORF">ACFSJ3_05340</name>
</gene>
<accession>A0ABW4XKA4</accession>
<sequence length="159" mass="17940">MVNTLIRPDRDQVKHWLESLEIPTYICDNCQALHLPQVQEMEGVLESRLFVDEEWMLLSTEAEIKPSGLLHLMAELGNINAAWPTTKIFVDIQDDSLPRLVVSQSLFVGAAITMKQFEHFFNQTIEIVEQVIGECHDNGVLVVDNASASKPDETSNIVH</sequence>